<evidence type="ECO:0000256" key="1">
    <source>
        <dbReference type="ARBA" id="ARBA00022737"/>
    </source>
</evidence>
<evidence type="ECO:0000313" key="5">
    <source>
        <dbReference type="Proteomes" id="UP001556367"/>
    </source>
</evidence>
<organism evidence="4 5">
    <name type="scientific">Hohenbuehelia grisea</name>
    <dbReference type="NCBI Taxonomy" id="104357"/>
    <lineage>
        <taxon>Eukaryota</taxon>
        <taxon>Fungi</taxon>
        <taxon>Dikarya</taxon>
        <taxon>Basidiomycota</taxon>
        <taxon>Agaricomycotina</taxon>
        <taxon>Agaricomycetes</taxon>
        <taxon>Agaricomycetidae</taxon>
        <taxon>Agaricales</taxon>
        <taxon>Pleurotineae</taxon>
        <taxon>Pleurotaceae</taxon>
        <taxon>Hohenbuehelia</taxon>
    </lineage>
</organism>
<evidence type="ECO:0000259" key="2">
    <source>
        <dbReference type="Pfam" id="PF12770"/>
    </source>
</evidence>
<name>A0ABR3JDI2_9AGAR</name>
<dbReference type="CDD" id="cd21037">
    <property type="entry name" value="MLKL_NTD"/>
    <property type="match status" value="1"/>
</dbReference>
<keyword evidence="1" id="KW-0677">Repeat</keyword>
<comment type="caution">
    <text evidence="4">The sequence shown here is derived from an EMBL/GenBank/DDBJ whole genome shotgun (WGS) entry which is preliminary data.</text>
</comment>
<dbReference type="InterPro" id="IPR011990">
    <property type="entry name" value="TPR-like_helical_dom_sf"/>
</dbReference>
<dbReference type="Proteomes" id="UP001556367">
    <property type="component" value="Unassembled WGS sequence"/>
</dbReference>
<evidence type="ECO:0000313" key="4">
    <source>
        <dbReference type="EMBL" id="KAL0953759.1"/>
    </source>
</evidence>
<dbReference type="Pfam" id="PF24883">
    <property type="entry name" value="NPHP3_N"/>
    <property type="match status" value="1"/>
</dbReference>
<feature type="domain" description="Nephrocystin 3-like N-terminal" evidence="3">
    <location>
        <begin position="216"/>
        <end position="380"/>
    </location>
</feature>
<reference evidence="5" key="1">
    <citation type="submission" date="2024-06" db="EMBL/GenBank/DDBJ databases">
        <title>Multi-omics analyses provide insights into the biosynthesis of the anticancer antibiotic pleurotin in Hohenbuehelia grisea.</title>
        <authorList>
            <person name="Weaver J.A."/>
            <person name="Alberti F."/>
        </authorList>
    </citation>
    <scope>NUCLEOTIDE SEQUENCE [LARGE SCALE GENOMIC DNA]</scope>
    <source>
        <strain evidence="5">T-177</strain>
    </source>
</reference>
<evidence type="ECO:0000259" key="3">
    <source>
        <dbReference type="Pfam" id="PF24883"/>
    </source>
</evidence>
<dbReference type="InterPro" id="IPR027417">
    <property type="entry name" value="P-loop_NTPase"/>
</dbReference>
<dbReference type="PANTHER" id="PTHR10039:SF17">
    <property type="entry name" value="FUNGAL STAND N-TERMINAL GOODBYE DOMAIN-CONTAINING PROTEIN-RELATED"/>
    <property type="match status" value="1"/>
</dbReference>
<dbReference type="EMBL" id="JASNQZ010000008">
    <property type="protein sequence ID" value="KAL0953759.1"/>
    <property type="molecule type" value="Genomic_DNA"/>
</dbReference>
<accession>A0ABR3JDI2</accession>
<dbReference type="Pfam" id="PF12770">
    <property type="entry name" value="CHAT"/>
    <property type="match status" value="1"/>
</dbReference>
<dbReference type="InterPro" id="IPR059179">
    <property type="entry name" value="MLKL-like_MCAfunc"/>
</dbReference>
<gene>
    <name evidence="4" type="ORF">HGRIS_004948</name>
</gene>
<sequence length="1478" mass="165916">MRLPSIFQKLSCGTCKDYDDSNNAYNATKQALEVLHTVSDGLPVPGFKSALSGCLALMETMEKVKQNQDGLESLRMRATQLENWLRTYTSPSNPFPLPDQVRGEVERLCVEIDKIAEDALRIKSRGRFKRTVNKEGDAQAISARLVRIKEIIEECRTTATMVMSGQTSQLLKTTQAHADQSLLEKLRPANGVQYNSYKREFSDPCCKDTRVAVRHDIETWIFDPASPAVYWLSGMAGTGKSTIAQTIAQLCADKGCLAASFFFSRDQSEHHTAERFFPTLAHQISTFDKRMIPPLCNILKSEGGVVDSSLQAQYESLLAKPLALIEGPPEGPTLFPMVVVVDALDECRDGDAAARIFTLLATGARAKIHSPRLKFIITSRPEAHIERAFRQLQENPPRAFILHEVPRDEVQEDIRRYFRASFDQLQVKIADALGPQESGRSWPSYTDVQTLVDRSSGLFIYAATVMKLLHSDGVNPRRQLRTILGLGDSPKLEPQDEIDKLYSHVVASCRLWSDVLDILSSVLFAVDPFSSDEVEYMLGMEGGDVRLTLRGLQSVLVLPSNGTQPIRIFHPSFYDFLTNESRSRDYFISPAVGHAKLVRLCMKMIPSLYSIMLSGEHLTRAQQQLLEYSCVHLPQHLQQCDPNDPDLCHDVVQFLYSSAKTWLDATANLGLVKDSGFGFSLTVDWLKTTPEVPSELILFMCNELADRGTTMGFRFAHLPGYKDMVHFAGTYALEAVRHSTDETLFTPNALGIDPSPYMHAFAMARLWEYEEYGNRPHLNEVLEWHRNALRSLPSDHEDRARYSVDLATCLRLSFEHPKPRRSDPRPEGAKAMLMKQIAEREKDIAECLRLCELALGSLPHNHSNMAPYLNTYALSLQSRFDLTKDEADLARALETFEVISQSDSNDDPFKPSYLLNLGKCYVKHAENFDNQDSLTHATTVFSNALRLEPISPSIAFRASFALARCVHSLGQPSLNAYLHAVEMAEKVWWRALPKPAARLCMKEAIACAQEAASVALSEDRLHLALELSERASCIRWDDGMEIRETLAQESRESVQATAVAVFLETWSSREPKLASLPKNLFSPSPSHPTESRERVREYRRLLPLARPGRAFSVAQVQTLSRSLPPDPDHDDQNRFLVVLNGTRFRCDALVITLGSPDEKAKIETVALPIEFSRVGELAELARDLWCREGSANYKSRKRRELVRDILSETWSKITLPVLNTLGLKASKKPPRLWWVGMEDFADLPLHVARDKEGGTVLDFVISSYIPTLTYLMSVKSSAIKDSPRGADLLFLDSTGRLMWRSGEMELPVVRQCIPESASRVQVLHDSDYTPEAAYRELQACSGVHVAATLEQRKENPVDGAIAIRNAQRLFFRDLFTAKVPEFVFLSSFNASVIYSKAVCRLPFDMLRVGFKSIIASQGTIPDNLAAGMAGCFYAELYQLGEFDPKHSAVALHRLLCMSNDEIDRVPLSVWVRYIHIGV</sequence>
<feature type="domain" description="CHAT" evidence="2">
    <location>
        <begin position="1216"/>
        <end position="1477"/>
    </location>
</feature>
<keyword evidence="5" id="KW-1185">Reference proteome</keyword>
<dbReference type="InterPro" id="IPR056884">
    <property type="entry name" value="NPHP3-like_N"/>
</dbReference>
<dbReference type="InterPro" id="IPR024983">
    <property type="entry name" value="CHAT_dom"/>
</dbReference>
<evidence type="ECO:0008006" key="6">
    <source>
        <dbReference type="Google" id="ProtNLM"/>
    </source>
</evidence>
<protein>
    <recommendedName>
        <fullName evidence="6">NACHT domain-containing protein</fullName>
    </recommendedName>
</protein>
<dbReference type="SUPFAM" id="SSF52540">
    <property type="entry name" value="P-loop containing nucleoside triphosphate hydrolases"/>
    <property type="match status" value="1"/>
</dbReference>
<dbReference type="Gene3D" id="3.40.50.300">
    <property type="entry name" value="P-loop containing nucleotide triphosphate hydrolases"/>
    <property type="match status" value="1"/>
</dbReference>
<dbReference type="Gene3D" id="1.25.40.10">
    <property type="entry name" value="Tetratricopeptide repeat domain"/>
    <property type="match status" value="1"/>
</dbReference>
<dbReference type="PANTHER" id="PTHR10039">
    <property type="entry name" value="AMELOGENIN"/>
    <property type="match status" value="1"/>
</dbReference>
<proteinExistence type="predicted"/>